<evidence type="ECO:0000313" key="2">
    <source>
        <dbReference type="EMBL" id="OAT19479.1"/>
    </source>
</evidence>
<keyword evidence="3" id="KW-1185">Reference proteome</keyword>
<reference evidence="2 3" key="1">
    <citation type="submission" date="2016-04" db="EMBL/GenBank/DDBJ databases">
        <title>ATOL: Assembling a taxonomically balanced genome-scale reconstruction of the evolutionary history of the Enterobacteriaceae.</title>
        <authorList>
            <person name="Plunkett G.III."/>
            <person name="Neeno-Eckwall E.C."/>
            <person name="Glasner J.D."/>
            <person name="Perna N.T."/>
        </authorList>
    </citation>
    <scope>NUCLEOTIDE SEQUENCE [LARGE SCALE GENOMIC DNA]</scope>
    <source>
        <strain evidence="2 3">ATCC 51607</strain>
    </source>
</reference>
<comment type="caution">
    <text evidence="2">The sequence shown here is derived from an EMBL/GenBank/DDBJ whole genome shotgun (WGS) entry which is preliminary data.</text>
</comment>
<protein>
    <submittedName>
        <fullName evidence="2">Uncharacterized protein</fullName>
    </submittedName>
</protein>
<sequence length="89" mass="10224">MPDYCFFKKDKQTVVLERPDTDAAARLTEQGYEKQFEEVSAIDENHALARFADIRREKRIDQHNFLAGAIAMPLIGILTAVAIKLFRKK</sequence>
<evidence type="ECO:0000313" key="3">
    <source>
        <dbReference type="Proteomes" id="UP000078286"/>
    </source>
</evidence>
<dbReference type="Proteomes" id="UP000078286">
    <property type="component" value="Unassembled WGS sequence"/>
</dbReference>
<proteinExistence type="predicted"/>
<feature type="transmembrane region" description="Helical" evidence="1">
    <location>
        <begin position="65"/>
        <end position="86"/>
    </location>
</feature>
<keyword evidence="1" id="KW-1133">Transmembrane helix</keyword>
<accession>A0A1B7HV02</accession>
<gene>
    <name evidence="2" type="ORF">M979_1370</name>
</gene>
<dbReference type="PATRIC" id="fig|1354255.3.peg.1415"/>
<dbReference type="AlphaFoldDB" id="A0A1B7HV02"/>
<dbReference type="RefSeq" id="WP_064554234.1">
    <property type="nucleotide sequence ID" value="NZ_LXEO01000015.1"/>
</dbReference>
<keyword evidence="1" id="KW-0812">Transmembrane</keyword>
<name>A0A1B7HV02_9ENTR</name>
<dbReference type="EMBL" id="LXEO01000015">
    <property type="protein sequence ID" value="OAT19479.1"/>
    <property type="molecule type" value="Genomic_DNA"/>
</dbReference>
<evidence type="ECO:0000256" key="1">
    <source>
        <dbReference type="SAM" id="Phobius"/>
    </source>
</evidence>
<keyword evidence="1" id="KW-0472">Membrane</keyword>
<organism evidence="2 3">
    <name type="scientific">Buttiauxella noackiae ATCC 51607</name>
    <dbReference type="NCBI Taxonomy" id="1354255"/>
    <lineage>
        <taxon>Bacteria</taxon>
        <taxon>Pseudomonadati</taxon>
        <taxon>Pseudomonadota</taxon>
        <taxon>Gammaproteobacteria</taxon>
        <taxon>Enterobacterales</taxon>
        <taxon>Enterobacteriaceae</taxon>
        <taxon>Buttiauxella</taxon>
    </lineage>
</organism>